<evidence type="ECO:0000313" key="2">
    <source>
        <dbReference type="EMBL" id="HIW79467.1"/>
    </source>
</evidence>
<dbReference type="Pfam" id="PF01455">
    <property type="entry name" value="HupF_HypC"/>
    <property type="match status" value="1"/>
</dbReference>
<organism evidence="2 3">
    <name type="scientific">Candidatus Bilophila faecipullorum</name>
    <dbReference type="NCBI Taxonomy" id="2838482"/>
    <lineage>
        <taxon>Bacteria</taxon>
        <taxon>Pseudomonadati</taxon>
        <taxon>Thermodesulfobacteriota</taxon>
        <taxon>Desulfovibrionia</taxon>
        <taxon>Desulfovibrionales</taxon>
        <taxon>Desulfovibrionaceae</taxon>
        <taxon>Bilophila</taxon>
    </lineage>
</organism>
<dbReference type="PANTHER" id="PTHR35177:SF2">
    <property type="entry name" value="HYDROGENASE MATURATION FACTOR HYBG"/>
    <property type="match status" value="1"/>
</dbReference>
<dbReference type="PRINTS" id="PR00445">
    <property type="entry name" value="HUPFHYPC"/>
</dbReference>
<dbReference type="InterPro" id="IPR001109">
    <property type="entry name" value="Hydrogenase_HupF/HypC"/>
</dbReference>
<evidence type="ECO:0000313" key="3">
    <source>
        <dbReference type="Proteomes" id="UP000824264"/>
    </source>
</evidence>
<dbReference type="Proteomes" id="UP000824264">
    <property type="component" value="Unassembled WGS sequence"/>
</dbReference>
<protein>
    <submittedName>
        <fullName evidence="2">HypC/HybG/HupF family hydrogenase formation chaperone</fullName>
    </submittedName>
</protein>
<dbReference type="InterPro" id="IPR019812">
    <property type="entry name" value="Hydgase_assmbl_chp_CS"/>
</dbReference>
<comment type="similarity">
    <text evidence="1">Belongs to the HupF/HypC family.</text>
</comment>
<proteinExistence type="inferred from homology"/>
<dbReference type="PROSITE" id="PS01097">
    <property type="entry name" value="HUPF_HYPC"/>
    <property type="match status" value="1"/>
</dbReference>
<comment type="caution">
    <text evidence="2">The sequence shown here is derived from an EMBL/GenBank/DDBJ whole genome shotgun (WGS) entry which is preliminary data.</text>
</comment>
<accession>A0A9D1U9H0</accession>
<dbReference type="GO" id="GO:1902670">
    <property type="term" value="F:carbon dioxide binding"/>
    <property type="evidence" value="ECO:0007669"/>
    <property type="project" value="TreeGrafter"/>
</dbReference>
<gene>
    <name evidence="2" type="ORF">H9874_10050</name>
</gene>
<sequence>MCLAIPAKVIEKTDDGMLKATVGNGPTCLTVSGILLPEAAEIGDYIIVHAGFAMHKMEKTEAEESLRLFRELAAVSGQEAPF</sequence>
<dbReference type="AlphaFoldDB" id="A0A9D1U9H0"/>
<dbReference type="PANTHER" id="PTHR35177">
    <property type="entry name" value="HYDROGENASE MATURATION FACTOR HYBG"/>
    <property type="match status" value="1"/>
</dbReference>
<dbReference type="GO" id="GO:0051604">
    <property type="term" value="P:protein maturation"/>
    <property type="evidence" value="ECO:0007669"/>
    <property type="project" value="TreeGrafter"/>
</dbReference>
<name>A0A9D1U9H0_9BACT</name>
<dbReference type="SUPFAM" id="SSF159127">
    <property type="entry name" value="HupF/HypC-like"/>
    <property type="match status" value="1"/>
</dbReference>
<reference evidence="2" key="2">
    <citation type="submission" date="2021-04" db="EMBL/GenBank/DDBJ databases">
        <authorList>
            <person name="Gilroy R."/>
        </authorList>
    </citation>
    <scope>NUCLEOTIDE SEQUENCE</scope>
    <source>
        <strain evidence="2">ChiSxjej5B17-1746</strain>
    </source>
</reference>
<dbReference type="EMBL" id="DXGI01000375">
    <property type="protein sequence ID" value="HIW79467.1"/>
    <property type="molecule type" value="Genomic_DNA"/>
</dbReference>
<evidence type="ECO:0000256" key="1">
    <source>
        <dbReference type="ARBA" id="ARBA00006018"/>
    </source>
</evidence>
<dbReference type="GO" id="GO:0005506">
    <property type="term" value="F:iron ion binding"/>
    <property type="evidence" value="ECO:0007669"/>
    <property type="project" value="TreeGrafter"/>
</dbReference>
<dbReference type="Gene3D" id="2.30.30.140">
    <property type="match status" value="1"/>
</dbReference>
<dbReference type="NCBIfam" id="TIGR00074">
    <property type="entry name" value="hypC_hupF"/>
    <property type="match status" value="1"/>
</dbReference>
<reference evidence="2" key="1">
    <citation type="journal article" date="2021" name="PeerJ">
        <title>Extensive microbial diversity within the chicken gut microbiome revealed by metagenomics and culture.</title>
        <authorList>
            <person name="Gilroy R."/>
            <person name="Ravi A."/>
            <person name="Getino M."/>
            <person name="Pursley I."/>
            <person name="Horton D.L."/>
            <person name="Alikhan N.F."/>
            <person name="Baker D."/>
            <person name="Gharbi K."/>
            <person name="Hall N."/>
            <person name="Watson M."/>
            <person name="Adriaenssens E.M."/>
            <person name="Foster-Nyarko E."/>
            <person name="Jarju S."/>
            <person name="Secka A."/>
            <person name="Antonio M."/>
            <person name="Oren A."/>
            <person name="Chaudhuri R.R."/>
            <person name="La Ragione R."/>
            <person name="Hildebrand F."/>
            <person name="Pallen M.J."/>
        </authorList>
    </citation>
    <scope>NUCLEOTIDE SEQUENCE</scope>
    <source>
        <strain evidence="2">ChiSxjej5B17-1746</strain>
    </source>
</reference>